<organism evidence="1 2">
    <name type="scientific">[Clostridium] symbiosum ATCC 14940</name>
    <dbReference type="NCBI Taxonomy" id="411472"/>
    <lineage>
        <taxon>Bacteria</taxon>
        <taxon>Bacillati</taxon>
        <taxon>Bacillota</taxon>
        <taxon>Clostridia</taxon>
        <taxon>Lachnospirales</taxon>
        <taxon>Lachnospiraceae</taxon>
        <taxon>Otoolea</taxon>
    </lineage>
</organism>
<accession>A0ABC9U1C0</accession>
<sequence length="41" mass="4891">MIKIQYCIKIIQSKSKISFYFARLNVIISIIKEQSARCRKK</sequence>
<dbReference type="EMBL" id="AWSU01000088">
    <property type="protein sequence ID" value="ERI79145.1"/>
    <property type="molecule type" value="Genomic_DNA"/>
</dbReference>
<evidence type="ECO:0000313" key="1">
    <source>
        <dbReference type="EMBL" id="ERI79145.1"/>
    </source>
</evidence>
<protein>
    <submittedName>
        <fullName evidence="1">Uncharacterized protein</fullName>
    </submittedName>
</protein>
<dbReference type="AlphaFoldDB" id="A0ABC9U1C0"/>
<proteinExistence type="predicted"/>
<evidence type="ECO:0000313" key="2">
    <source>
        <dbReference type="Proteomes" id="UP000016491"/>
    </source>
</evidence>
<gene>
    <name evidence="1" type="ORF">CLOSYM_01086</name>
</gene>
<reference evidence="1 2" key="1">
    <citation type="submission" date="2013-07" db="EMBL/GenBank/DDBJ databases">
        <authorList>
            <person name="Weinstock G."/>
            <person name="Sodergren E."/>
            <person name="Wylie T."/>
            <person name="Fulton L."/>
            <person name="Fulton R."/>
            <person name="Fronick C."/>
            <person name="O'Laughlin M."/>
            <person name="Godfrey J."/>
            <person name="Miner T."/>
            <person name="Herter B."/>
            <person name="Appelbaum E."/>
            <person name="Cordes M."/>
            <person name="Lek S."/>
            <person name="Wollam A."/>
            <person name="Pepin K.H."/>
            <person name="Palsikar V.B."/>
            <person name="Mitreva M."/>
            <person name="Wilson R.K."/>
        </authorList>
    </citation>
    <scope>NUCLEOTIDE SEQUENCE [LARGE SCALE GENOMIC DNA]</scope>
    <source>
        <strain evidence="1 2">ATCC 14940</strain>
    </source>
</reference>
<comment type="caution">
    <text evidence="1">The sequence shown here is derived from an EMBL/GenBank/DDBJ whole genome shotgun (WGS) entry which is preliminary data.</text>
</comment>
<name>A0ABC9U1C0_CLOSY</name>
<dbReference type="Proteomes" id="UP000016491">
    <property type="component" value="Unassembled WGS sequence"/>
</dbReference>